<gene>
    <name evidence="2" type="ORF">Poly41_57790</name>
</gene>
<feature type="region of interest" description="Disordered" evidence="1">
    <location>
        <begin position="123"/>
        <end position="182"/>
    </location>
</feature>
<comment type="caution">
    <text evidence="2">The sequence shown here is derived from an EMBL/GenBank/DDBJ whole genome shotgun (WGS) entry which is preliminary data.</text>
</comment>
<name>A0A5C6D565_9BACT</name>
<proteinExistence type="predicted"/>
<protein>
    <submittedName>
        <fullName evidence="2">Uncharacterized protein</fullName>
    </submittedName>
</protein>
<evidence type="ECO:0000256" key="1">
    <source>
        <dbReference type="SAM" id="MobiDB-lite"/>
    </source>
</evidence>
<feature type="region of interest" description="Disordered" evidence="1">
    <location>
        <begin position="41"/>
        <end position="97"/>
    </location>
</feature>
<evidence type="ECO:0000313" key="3">
    <source>
        <dbReference type="Proteomes" id="UP000319143"/>
    </source>
</evidence>
<accession>A0A5C6D565</accession>
<dbReference type="Proteomes" id="UP000319143">
    <property type="component" value="Unassembled WGS sequence"/>
</dbReference>
<sequence>MWLGRSTRSLQRPESRFRRGPLAMWWGCNRTKRWSTCIKPKTKDAPGRSRLSIPSSPKDGCRRPSMFPNRFSTTARSWSPRRWPIGSRASRSADPRSLERSAAMFDTFVCGSPTPKPWDWFNRPTRGADGSPPHASHLTARTHERRHGSLDRTGRRRSRGRRRHRATDERVGPVKSSFRESAPHRQKIVVRAVASCLAAMCT</sequence>
<dbReference type="AlphaFoldDB" id="A0A5C6D565"/>
<feature type="compositionally biased region" description="Basic and acidic residues" evidence="1">
    <location>
        <begin position="166"/>
        <end position="182"/>
    </location>
</feature>
<reference evidence="2 3" key="1">
    <citation type="submission" date="2019-02" db="EMBL/GenBank/DDBJ databases">
        <title>Deep-cultivation of Planctomycetes and their phenomic and genomic characterization uncovers novel biology.</title>
        <authorList>
            <person name="Wiegand S."/>
            <person name="Jogler M."/>
            <person name="Boedeker C."/>
            <person name="Pinto D."/>
            <person name="Vollmers J."/>
            <person name="Rivas-Marin E."/>
            <person name="Kohn T."/>
            <person name="Peeters S.H."/>
            <person name="Heuer A."/>
            <person name="Rast P."/>
            <person name="Oberbeckmann S."/>
            <person name="Bunk B."/>
            <person name="Jeske O."/>
            <person name="Meyerdierks A."/>
            <person name="Storesund J.E."/>
            <person name="Kallscheuer N."/>
            <person name="Luecker S."/>
            <person name="Lage O.M."/>
            <person name="Pohl T."/>
            <person name="Merkel B.J."/>
            <person name="Hornburger P."/>
            <person name="Mueller R.-W."/>
            <person name="Bruemmer F."/>
            <person name="Labrenz M."/>
            <person name="Spormann A.M."/>
            <person name="Op Den Camp H."/>
            <person name="Overmann J."/>
            <person name="Amann R."/>
            <person name="Jetten M.S.M."/>
            <person name="Mascher T."/>
            <person name="Medema M.H."/>
            <person name="Devos D.P."/>
            <person name="Kaster A.-K."/>
            <person name="Ovreas L."/>
            <person name="Rohde M."/>
            <person name="Galperin M.Y."/>
            <person name="Jogler C."/>
        </authorList>
    </citation>
    <scope>NUCLEOTIDE SEQUENCE [LARGE SCALE GENOMIC DNA]</scope>
    <source>
        <strain evidence="2 3">Poly41</strain>
    </source>
</reference>
<feature type="compositionally biased region" description="Basic residues" evidence="1">
    <location>
        <begin position="154"/>
        <end position="165"/>
    </location>
</feature>
<dbReference type="EMBL" id="SJPV01000013">
    <property type="protein sequence ID" value="TWU32293.1"/>
    <property type="molecule type" value="Genomic_DNA"/>
</dbReference>
<organism evidence="2 3">
    <name type="scientific">Novipirellula artificiosorum</name>
    <dbReference type="NCBI Taxonomy" id="2528016"/>
    <lineage>
        <taxon>Bacteria</taxon>
        <taxon>Pseudomonadati</taxon>
        <taxon>Planctomycetota</taxon>
        <taxon>Planctomycetia</taxon>
        <taxon>Pirellulales</taxon>
        <taxon>Pirellulaceae</taxon>
        <taxon>Novipirellula</taxon>
    </lineage>
</organism>
<evidence type="ECO:0000313" key="2">
    <source>
        <dbReference type="EMBL" id="TWU32293.1"/>
    </source>
</evidence>
<keyword evidence="3" id="KW-1185">Reference proteome</keyword>